<protein>
    <submittedName>
        <fullName evidence="1">Uncharacterized protein</fullName>
    </submittedName>
</protein>
<name>A0ACC0BBR6_CATRO</name>
<organism evidence="1 2">
    <name type="scientific">Catharanthus roseus</name>
    <name type="common">Madagascar periwinkle</name>
    <name type="synonym">Vinca rosea</name>
    <dbReference type="NCBI Taxonomy" id="4058"/>
    <lineage>
        <taxon>Eukaryota</taxon>
        <taxon>Viridiplantae</taxon>
        <taxon>Streptophyta</taxon>
        <taxon>Embryophyta</taxon>
        <taxon>Tracheophyta</taxon>
        <taxon>Spermatophyta</taxon>
        <taxon>Magnoliopsida</taxon>
        <taxon>eudicotyledons</taxon>
        <taxon>Gunneridae</taxon>
        <taxon>Pentapetalae</taxon>
        <taxon>asterids</taxon>
        <taxon>lamiids</taxon>
        <taxon>Gentianales</taxon>
        <taxon>Apocynaceae</taxon>
        <taxon>Rauvolfioideae</taxon>
        <taxon>Vinceae</taxon>
        <taxon>Catharanthinae</taxon>
        <taxon>Catharanthus</taxon>
    </lineage>
</organism>
<evidence type="ECO:0000313" key="1">
    <source>
        <dbReference type="EMBL" id="KAI5670083.1"/>
    </source>
</evidence>
<reference evidence="2" key="1">
    <citation type="journal article" date="2023" name="Nat. Plants">
        <title>Single-cell RNA sequencing provides a high-resolution roadmap for understanding the multicellular compartmentation of specialized metabolism.</title>
        <authorList>
            <person name="Sun S."/>
            <person name="Shen X."/>
            <person name="Li Y."/>
            <person name="Li Y."/>
            <person name="Wang S."/>
            <person name="Li R."/>
            <person name="Zhang H."/>
            <person name="Shen G."/>
            <person name="Guo B."/>
            <person name="Wei J."/>
            <person name="Xu J."/>
            <person name="St-Pierre B."/>
            <person name="Chen S."/>
            <person name="Sun C."/>
        </authorList>
    </citation>
    <scope>NUCLEOTIDE SEQUENCE [LARGE SCALE GENOMIC DNA]</scope>
</reference>
<dbReference type="Proteomes" id="UP001060085">
    <property type="component" value="Linkage Group LG03"/>
</dbReference>
<sequence length="403" mass="42139">MEIQINILSLVFLFSTLFFLSSSPVAAAAAAANKKGTYNVQSFGAKSDGKSDCTKAFLSAWASACASTGPATIYVPPGRFLIGSALFGGQLCKSSSITIQIDGTLVAPSNFDVIGHSGNWIKFERVTGVSIIGGTLDGQGTSLWACKNSGKNCPKGATSLAFYNSKNIVIDGLTSLNSQQFHILVDGCQNARLQGVKVSAAGNSPNTDGIHLQSSSSVTIMNSRISTGDDCISIGPGNSNLWIENINCGPGHGISIGSLGWDLQEAGVQNVTVKTVTFTGTENGLRVKTWARQSSGFVRGVLFQHAVMVNVQNPIIIDQNYCPNDNNCPNQASGIRISDVTYQDVHGTSATPVAVKFDCSKKYPCTGITLEDVDLTFKNQPAAASCVNAGGTSSGLVEPTSCL</sequence>
<proteinExistence type="predicted"/>
<accession>A0ACC0BBR6</accession>
<dbReference type="EMBL" id="CM044703">
    <property type="protein sequence ID" value="KAI5670083.1"/>
    <property type="molecule type" value="Genomic_DNA"/>
</dbReference>
<evidence type="ECO:0000313" key="2">
    <source>
        <dbReference type="Proteomes" id="UP001060085"/>
    </source>
</evidence>
<keyword evidence="2" id="KW-1185">Reference proteome</keyword>
<comment type="caution">
    <text evidence="1">The sequence shown here is derived from an EMBL/GenBank/DDBJ whole genome shotgun (WGS) entry which is preliminary data.</text>
</comment>
<gene>
    <name evidence="1" type="ORF">M9H77_10447</name>
</gene>